<dbReference type="AlphaFoldDB" id="A0A645EWG2"/>
<comment type="caution">
    <text evidence="2">The sequence shown here is derived from an EMBL/GenBank/DDBJ whole genome shotgun (WGS) entry which is preliminary data.</text>
</comment>
<organism evidence="2">
    <name type="scientific">bioreactor metagenome</name>
    <dbReference type="NCBI Taxonomy" id="1076179"/>
    <lineage>
        <taxon>unclassified sequences</taxon>
        <taxon>metagenomes</taxon>
        <taxon>ecological metagenomes</taxon>
    </lineage>
</organism>
<accession>A0A645EWG2</accession>
<feature type="compositionally biased region" description="Polar residues" evidence="1">
    <location>
        <begin position="7"/>
        <end position="16"/>
    </location>
</feature>
<sequence>MARDQSDTGGCSSDQDQQCREQCAPPDAVTQVPTDHTAERASDETHEEADVGQQQRASISTTHDVDREISSQQAIDAVVVPLHEGADGTRDRSAAERGVGSLFDRGLNCSVGGVWIIHSVLKN</sequence>
<protein>
    <submittedName>
        <fullName evidence="2">Uncharacterized protein</fullName>
    </submittedName>
</protein>
<evidence type="ECO:0000256" key="1">
    <source>
        <dbReference type="SAM" id="MobiDB-lite"/>
    </source>
</evidence>
<proteinExistence type="predicted"/>
<feature type="compositionally biased region" description="Polar residues" evidence="1">
    <location>
        <begin position="52"/>
        <end position="62"/>
    </location>
</feature>
<evidence type="ECO:0000313" key="2">
    <source>
        <dbReference type="EMBL" id="MPN05780.1"/>
    </source>
</evidence>
<reference evidence="2" key="1">
    <citation type="submission" date="2019-08" db="EMBL/GenBank/DDBJ databases">
        <authorList>
            <person name="Kucharzyk K."/>
            <person name="Murdoch R.W."/>
            <person name="Higgins S."/>
            <person name="Loffler F."/>
        </authorList>
    </citation>
    <scope>NUCLEOTIDE SEQUENCE</scope>
</reference>
<gene>
    <name evidence="2" type="ORF">SDC9_153033</name>
</gene>
<dbReference type="EMBL" id="VSSQ01051688">
    <property type="protein sequence ID" value="MPN05780.1"/>
    <property type="molecule type" value="Genomic_DNA"/>
</dbReference>
<name>A0A645EWG2_9ZZZZ</name>
<feature type="region of interest" description="Disordered" evidence="1">
    <location>
        <begin position="1"/>
        <end position="72"/>
    </location>
</feature>